<proteinExistence type="inferred from homology"/>
<evidence type="ECO:0008006" key="7">
    <source>
        <dbReference type="Google" id="ProtNLM"/>
    </source>
</evidence>
<keyword evidence="6" id="KW-1185">Reference proteome</keyword>
<dbReference type="Pfam" id="PF11807">
    <property type="entry name" value="UstYa"/>
    <property type="match status" value="1"/>
</dbReference>
<dbReference type="InterPro" id="IPR021765">
    <property type="entry name" value="UstYa-like"/>
</dbReference>
<keyword evidence="4" id="KW-0472">Membrane</keyword>
<evidence type="ECO:0000256" key="4">
    <source>
        <dbReference type="SAM" id="Phobius"/>
    </source>
</evidence>
<keyword evidence="4" id="KW-1133">Transmembrane helix</keyword>
<feature type="transmembrane region" description="Helical" evidence="4">
    <location>
        <begin position="36"/>
        <end position="58"/>
    </location>
</feature>
<gene>
    <name evidence="5" type="ORF">TGAM01_v200295</name>
</gene>
<feature type="region of interest" description="Disordered" evidence="3">
    <location>
        <begin position="1"/>
        <end position="22"/>
    </location>
</feature>
<sequence length="247" mass="27840">MSRQSFSSGDEDTLLSSKSENLPLQSREKRRTNLTLIHFSLVALLSSIVSIVASLIVWRAVLPKPAFRENVQLLPGLDIPPLGPIQKAFMPERVYDDPRTEKGRAAWMNLFPKGKGYVSIENIEAAGPVPDYIRDTSNDGTGRFSIATFHQLHCLYLLQVELFDALASNITEPHSHAFHCLDYLRESILCSSDSTLEPFKPKYDLATPRKGVDGYGTPHQCRDFGKLRSWAERFRYNDDQGFETYGG</sequence>
<name>A0A2P5A2W9_9HYPO</name>
<dbReference type="STRING" id="398673.A0A2P5A2W9"/>
<organism evidence="5 6">
    <name type="scientific">Trichoderma gamsii</name>
    <dbReference type="NCBI Taxonomy" id="398673"/>
    <lineage>
        <taxon>Eukaryota</taxon>
        <taxon>Fungi</taxon>
        <taxon>Dikarya</taxon>
        <taxon>Ascomycota</taxon>
        <taxon>Pezizomycotina</taxon>
        <taxon>Sordariomycetes</taxon>
        <taxon>Hypocreomycetidae</taxon>
        <taxon>Hypocreales</taxon>
        <taxon>Hypocreaceae</taxon>
        <taxon>Trichoderma</taxon>
    </lineage>
</organism>
<dbReference type="GO" id="GO:0043386">
    <property type="term" value="P:mycotoxin biosynthetic process"/>
    <property type="evidence" value="ECO:0007669"/>
    <property type="project" value="InterPro"/>
</dbReference>
<dbReference type="GeneID" id="36347260"/>
<protein>
    <recommendedName>
        <fullName evidence="7">Oxidase ustYa</fullName>
    </recommendedName>
</protein>
<keyword evidence="4" id="KW-0812">Transmembrane</keyword>
<comment type="similarity">
    <text evidence="2">Belongs to the ustYa family.</text>
</comment>
<dbReference type="PANTHER" id="PTHR33365">
    <property type="entry name" value="YALI0B05434P"/>
    <property type="match status" value="1"/>
</dbReference>
<dbReference type="PANTHER" id="PTHR33365:SF4">
    <property type="entry name" value="CYCLOCHLOROTINE BIOSYNTHESIS PROTEIN O"/>
    <property type="match status" value="1"/>
</dbReference>
<evidence type="ECO:0000313" key="6">
    <source>
        <dbReference type="Proteomes" id="UP000054821"/>
    </source>
</evidence>
<comment type="caution">
    <text evidence="5">The sequence shown here is derived from an EMBL/GenBank/DDBJ whole genome shotgun (WGS) entry which is preliminary data.</text>
</comment>
<dbReference type="EMBL" id="JPDN02000001">
    <property type="protein sequence ID" value="PON30875.1"/>
    <property type="molecule type" value="Genomic_DNA"/>
</dbReference>
<dbReference type="AlphaFoldDB" id="A0A2P5A2W9"/>
<evidence type="ECO:0000313" key="5">
    <source>
        <dbReference type="EMBL" id="PON30875.1"/>
    </source>
</evidence>
<evidence type="ECO:0000256" key="2">
    <source>
        <dbReference type="ARBA" id="ARBA00035112"/>
    </source>
</evidence>
<comment type="pathway">
    <text evidence="1">Mycotoxin biosynthesis.</text>
</comment>
<reference evidence="5 6" key="1">
    <citation type="journal article" date="2016" name="Genome Announc.">
        <title>Draft Whole-Genome Sequence of Trichoderma gamsii T6085, a Promising Biocontrol Agent of Fusarium Head Blight on Wheat.</title>
        <authorList>
            <person name="Baroncelli R."/>
            <person name="Zapparata A."/>
            <person name="Piaggeschi G."/>
            <person name="Sarrocco S."/>
            <person name="Vannacci G."/>
        </authorList>
    </citation>
    <scope>NUCLEOTIDE SEQUENCE [LARGE SCALE GENOMIC DNA]</scope>
    <source>
        <strain evidence="5 6">T6085</strain>
    </source>
</reference>
<dbReference type="RefSeq" id="XP_024406747.1">
    <property type="nucleotide sequence ID" value="XM_024548532.1"/>
</dbReference>
<evidence type="ECO:0000256" key="3">
    <source>
        <dbReference type="SAM" id="MobiDB-lite"/>
    </source>
</evidence>
<accession>A0A2P5A2W9</accession>
<evidence type="ECO:0000256" key="1">
    <source>
        <dbReference type="ARBA" id="ARBA00004685"/>
    </source>
</evidence>
<dbReference type="Proteomes" id="UP000054821">
    <property type="component" value="Unassembled WGS sequence"/>
</dbReference>